<feature type="compositionally biased region" description="Polar residues" evidence="1">
    <location>
        <begin position="168"/>
        <end position="180"/>
    </location>
</feature>
<feature type="compositionally biased region" description="Acidic residues" evidence="1">
    <location>
        <begin position="184"/>
        <end position="198"/>
    </location>
</feature>
<name>A0A8J5QH25_9ASCO</name>
<feature type="compositionally biased region" description="Acidic residues" evidence="1">
    <location>
        <begin position="253"/>
        <end position="270"/>
    </location>
</feature>
<comment type="caution">
    <text evidence="3">The sequence shown here is derived from an EMBL/GenBank/DDBJ whole genome shotgun (WGS) entry which is preliminary data.</text>
</comment>
<evidence type="ECO:0000256" key="1">
    <source>
        <dbReference type="SAM" id="MobiDB-lite"/>
    </source>
</evidence>
<reference evidence="3 4" key="1">
    <citation type="journal article" date="2021" name="DNA Res.">
        <title>Genome analysis of Candida subhashii reveals its hybrid nature and dual mitochondrial genome conformations.</title>
        <authorList>
            <person name="Mixao V."/>
            <person name="Hegedusova E."/>
            <person name="Saus E."/>
            <person name="Pryszcz L.P."/>
            <person name="Cillingova A."/>
            <person name="Nosek J."/>
            <person name="Gabaldon T."/>
        </authorList>
    </citation>
    <scope>NUCLEOTIDE SEQUENCE [LARGE SCALE GENOMIC DNA]</scope>
    <source>
        <strain evidence="3 4">CBS 10753</strain>
    </source>
</reference>
<keyword evidence="2" id="KW-0812">Transmembrane</keyword>
<feature type="compositionally biased region" description="Basic and acidic residues" evidence="1">
    <location>
        <begin position="428"/>
        <end position="447"/>
    </location>
</feature>
<feature type="region of interest" description="Disordered" evidence="1">
    <location>
        <begin position="157"/>
        <end position="470"/>
    </location>
</feature>
<feature type="compositionally biased region" description="Acidic residues" evidence="1">
    <location>
        <begin position="325"/>
        <end position="341"/>
    </location>
</feature>
<organism evidence="3 4">
    <name type="scientific">[Candida] subhashii</name>
    <dbReference type="NCBI Taxonomy" id="561895"/>
    <lineage>
        <taxon>Eukaryota</taxon>
        <taxon>Fungi</taxon>
        <taxon>Dikarya</taxon>
        <taxon>Ascomycota</taxon>
        <taxon>Saccharomycotina</taxon>
        <taxon>Pichiomycetes</taxon>
        <taxon>Debaryomycetaceae</taxon>
        <taxon>Spathaspora</taxon>
    </lineage>
</organism>
<gene>
    <name evidence="3" type="ORF">J8A68_005568</name>
</gene>
<sequence>MRLSTYINLLTLLSFATATYIVLWANLPDQGSNYKTYFGINDDAYLIPVDNIYSAAIFSYAEGNRGRISFTYQEKYKVGYMNGNPFLKIYDTSDTYSSVQTDFYSGLYGEVTVSYYVCEDNAELGNEQSPGCITVESFFVESLTEGQIQEINKYVQESEEENLETGPDNLNTQNGENNDGATDINDEEEDPIHEEPEEESAKSPAEENSTVDNSDTTDTDENSSEGSTLEEPEEESTKSPAEGDSTVNNSDTTDTEENSSDESTLEEPEEESTKSPVGTSSTEDNQETIDTEENSSDDSTLEETEEESTKSPAEEDSTVNNSDTTDTEENSSDESTLEETEKEPSEPLVVISSKVNNPDSIDADAGKENPQEENSTPDVPGREPVSVGVGSTSDVTTGTETVKEESSNQEVKSTAGQVVPEVAPQPEQNDKQEGVEVEKEEETKPDENVDDITIQEENPTNLQDDDSDDDSIFESQVDFQYKTIGQSVYVVSTNLTASKEGSEEPVRFNGTHLTIYDGEVVTFVLEGKYLKVAKDKYVQVNGDGLLLVSTRDKASPVWSVAENSIHYASGGSGSVAAEFNACPQNGYAIFVNVKCNSQQTIAANGPVIVGVSSTATMQAVISDNGSVAFQTIAGKVGILAPSQVETIPSQSNVSAPNQTEDPDLDEIKDAEDQLETGNYVTNRNGDTIKGSTLVTVNIQSAAVTTIPVSTITMTVTKYDKAIGEENIETITTTIYSVSFSASYPAKHQPVIAGGDAAHMTEYLQADVPLEDQPDADHGAFSEDQDGEQVGWYTVRPKSPNVLLIHDKKLVNGAPKLSSSEFNAKLGLLFVFILFI</sequence>
<dbReference type="Proteomes" id="UP000694255">
    <property type="component" value="Unassembled WGS sequence"/>
</dbReference>
<evidence type="ECO:0000256" key="2">
    <source>
        <dbReference type="SAM" id="Phobius"/>
    </source>
</evidence>
<dbReference type="AlphaFoldDB" id="A0A8J5QH25"/>
<evidence type="ECO:0000313" key="4">
    <source>
        <dbReference type="Proteomes" id="UP000694255"/>
    </source>
</evidence>
<feature type="transmembrane region" description="Helical" evidence="2">
    <location>
        <begin position="7"/>
        <end position="27"/>
    </location>
</feature>
<proteinExistence type="predicted"/>
<dbReference type="GeneID" id="73472368"/>
<protein>
    <submittedName>
        <fullName evidence="3">Uncharacterized protein</fullName>
    </submittedName>
</protein>
<accession>A0A8J5QH25</accession>
<keyword evidence="2" id="KW-1133">Transmembrane helix</keyword>
<dbReference type="RefSeq" id="XP_049261126.1">
    <property type="nucleotide sequence ID" value="XM_049409648.1"/>
</dbReference>
<dbReference type="EMBL" id="JAGSYN010000272">
    <property type="protein sequence ID" value="KAG7660893.1"/>
    <property type="molecule type" value="Genomic_DNA"/>
</dbReference>
<feature type="compositionally biased region" description="Low complexity" evidence="1">
    <location>
        <begin position="385"/>
        <end position="400"/>
    </location>
</feature>
<keyword evidence="2" id="KW-0472">Membrane</keyword>
<feature type="compositionally biased region" description="Acidic residues" evidence="1">
    <location>
        <begin position="215"/>
        <end position="234"/>
    </location>
</feature>
<feature type="compositionally biased region" description="Low complexity" evidence="1">
    <location>
        <begin position="238"/>
        <end position="252"/>
    </location>
</feature>
<evidence type="ECO:0000313" key="3">
    <source>
        <dbReference type="EMBL" id="KAG7660893.1"/>
    </source>
</evidence>
<feature type="compositionally biased region" description="Acidic residues" evidence="1">
    <location>
        <begin position="284"/>
        <end position="306"/>
    </location>
</feature>
<keyword evidence="4" id="KW-1185">Reference proteome</keyword>